<evidence type="ECO:0000313" key="5">
    <source>
        <dbReference type="Proteomes" id="UP001212841"/>
    </source>
</evidence>
<dbReference type="SUPFAM" id="SSF55060">
    <property type="entry name" value="GHMP Kinase, C-terminal domain"/>
    <property type="match status" value="1"/>
</dbReference>
<gene>
    <name evidence="4" type="primary">GALK2</name>
    <name evidence="4" type="ORF">HK097_009673</name>
</gene>
<protein>
    <submittedName>
        <fullName evidence="4">N-acetylgalactosamine kinase</fullName>
    </submittedName>
</protein>
<evidence type="ECO:0000259" key="3">
    <source>
        <dbReference type="Pfam" id="PF08544"/>
    </source>
</evidence>
<evidence type="ECO:0000256" key="2">
    <source>
        <dbReference type="ARBA" id="ARBA00022840"/>
    </source>
</evidence>
<dbReference type="AlphaFoldDB" id="A0AAD5SAT3"/>
<name>A0AAD5SAT3_9FUNG</name>
<dbReference type="GO" id="GO:0005524">
    <property type="term" value="F:ATP binding"/>
    <property type="evidence" value="ECO:0007669"/>
    <property type="project" value="UniProtKB-KW"/>
</dbReference>
<dbReference type="InterPro" id="IPR013750">
    <property type="entry name" value="GHMP_kinase_C_dom"/>
</dbReference>
<reference evidence="4" key="1">
    <citation type="submission" date="2020-05" db="EMBL/GenBank/DDBJ databases">
        <title>Phylogenomic resolution of chytrid fungi.</title>
        <authorList>
            <person name="Stajich J.E."/>
            <person name="Amses K."/>
            <person name="Simmons R."/>
            <person name="Seto K."/>
            <person name="Myers J."/>
            <person name="Bonds A."/>
            <person name="Quandt C.A."/>
            <person name="Barry K."/>
            <person name="Liu P."/>
            <person name="Grigoriev I."/>
            <person name="Longcore J.E."/>
            <person name="James T.Y."/>
        </authorList>
    </citation>
    <scope>NUCLEOTIDE SEQUENCE</scope>
    <source>
        <strain evidence="4">JEL0318</strain>
    </source>
</reference>
<dbReference type="GO" id="GO:0005829">
    <property type="term" value="C:cytosol"/>
    <property type="evidence" value="ECO:0007669"/>
    <property type="project" value="TreeGrafter"/>
</dbReference>
<keyword evidence="4" id="KW-0808">Transferase</keyword>
<feature type="domain" description="GHMP kinase C-terminal" evidence="3">
    <location>
        <begin position="41"/>
        <end position="114"/>
    </location>
</feature>
<dbReference type="GO" id="GO:0004335">
    <property type="term" value="F:galactokinase activity"/>
    <property type="evidence" value="ECO:0007669"/>
    <property type="project" value="TreeGrafter"/>
</dbReference>
<feature type="non-terminal residue" evidence="4">
    <location>
        <position position="1"/>
    </location>
</feature>
<dbReference type="PANTHER" id="PTHR10457">
    <property type="entry name" value="MEVALONATE KINASE/GALACTOKINASE"/>
    <property type="match status" value="1"/>
</dbReference>
<dbReference type="GO" id="GO:0006012">
    <property type="term" value="P:galactose metabolic process"/>
    <property type="evidence" value="ECO:0007669"/>
    <property type="project" value="TreeGrafter"/>
</dbReference>
<dbReference type="InterPro" id="IPR036554">
    <property type="entry name" value="GHMP_kinase_C_sf"/>
</dbReference>
<dbReference type="Proteomes" id="UP001212841">
    <property type="component" value="Unassembled WGS sequence"/>
</dbReference>
<dbReference type="EMBL" id="JADGJD010000661">
    <property type="protein sequence ID" value="KAJ3049322.1"/>
    <property type="molecule type" value="Genomic_DNA"/>
</dbReference>
<dbReference type="Gene3D" id="3.30.70.890">
    <property type="entry name" value="GHMP kinase, C-terminal domain"/>
    <property type="match status" value="1"/>
</dbReference>
<evidence type="ECO:0000256" key="1">
    <source>
        <dbReference type="ARBA" id="ARBA00022741"/>
    </source>
</evidence>
<dbReference type="PANTHER" id="PTHR10457:SF7">
    <property type="entry name" value="GALACTOKINASE-RELATED"/>
    <property type="match status" value="1"/>
</dbReference>
<accession>A0AAD5SAT3</accession>
<evidence type="ECO:0000313" key="4">
    <source>
        <dbReference type="EMBL" id="KAJ3049322.1"/>
    </source>
</evidence>
<organism evidence="4 5">
    <name type="scientific">Rhizophlyctis rosea</name>
    <dbReference type="NCBI Taxonomy" id="64517"/>
    <lineage>
        <taxon>Eukaryota</taxon>
        <taxon>Fungi</taxon>
        <taxon>Fungi incertae sedis</taxon>
        <taxon>Chytridiomycota</taxon>
        <taxon>Chytridiomycota incertae sedis</taxon>
        <taxon>Chytridiomycetes</taxon>
        <taxon>Rhizophlyctidales</taxon>
        <taxon>Rhizophlyctidaceae</taxon>
        <taxon>Rhizophlyctis</taxon>
    </lineage>
</organism>
<proteinExistence type="predicted"/>
<keyword evidence="2" id="KW-0067">ATP-binding</keyword>
<sequence length="157" mass="16900">PEGGLFQLYRRARHVVGEAGRVWSFRDVCQLKKGVYKGNLLRDLGDLMNASQASCRDLYDCSCPELDELTTICRSAGAHGSRLTGAGWGGCTVSLVPSHAVTQFITTVKEKYYNKNWPGRWDAEGKAVKEGDVDLGDCVFASEAGGGCGVLMSGGDF</sequence>
<keyword evidence="1" id="KW-0547">Nucleotide-binding</keyword>
<keyword evidence="5" id="KW-1185">Reference proteome</keyword>
<comment type="caution">
    <text evidence="4">The sequence shown here is derived from an EMBL/GenBank/DDBJ whole genome shotgun (WGS) entry which is preliminary data.</text>
</comment>
<keyword evidence="4" id="KW-0418">Kinase</keyword>
<dbReference type="Pfam" id="PF08544">
    <property type="entry name" value="GHMP_kinases_C"/>
    <property type="match status" value="1"/>
</dbReference>